<evidence type="ECO:0000259" key="7">
    <source>
        <dbReference type="Pfam" id="PF01425"/>
    </source>
</evidence>
<dbReference type="EC" id="3.5.1.4" evidence="3"/>
<feature type="binding site" evidence="6">
    <location>
        <position position="206"/>
    </location>
    <ligand>
        <name>substrate</name>
    </ligand>
</feature>
<dbReference type="FunCoup" id="A0A165GZA3">
    <property type="interactions" value="62"/>
</dbReference>
<dbReference type="EMBL" id="KV423948">
    <property type="protein sequence ID" value="KZT58671.1"/>
    <property type="molecule type" value="Genomic_DNA"/>
</dbReference>
<dbReference type="Proteomes" id="UP000076842">
    <property type="component" value="Unassembled WGS sequence"/>
</dbReference>
<dbReference type="STRING" id="1353952.A0A165GZA3"/>
<feature type="active site" description="Charge relay system" evidence="5">
    <location>
        <position position="206"/>
    </location>
</feature>
<feature type="domain" description="Amidase" evidence="7">
    <location>
        <begin position="75"/>
        <end position="554"/>
    </location>
</feature>
<sequence>MPDDWRTIAAAKKAAQTAAIPKEWTITPPPADRLNVLGVPRESGLLSEKELEITELRDVDKLLVKLAKGEWTSVEVTTAFLKRAIIAQQVVNCLTEIFIDKALAWAASLDKLLQETGKPVGPLHGLPISLKDQFCIEGMDCCMGYVSWVNKPCEKNATLVDVLLSAGAVPFVRTNVPQTLMWPESFNVVFGRTVNPANRTLTCGGSSGGEGALVAMDGSPLGVGTDIGGSVRIPAGLNGLFGLRPSFNRFPYQGAVNSGYGQESVPSVLGPITSSISGLKAFAKGVLSQDPWLYDPLCVRKPWDEESYLLKEHGEGKKMCFGIMWDDGIVLPTPPVKRALGIAKAALEAAGHEVIDWKGIHHEELRDIIIAIFNGDGGDNFADVCKISGEPLLQTMVPDAPLPTDQSMVSKDADEEPEGLFGSYKRLSAYELWQLQWRKRALQKDYLDLWVGTKGKTTGRKIDGIIMPMAPYPAPPHGKNIYVGYTMLWNILDNPTAIFPVTTVDQKVDVPVEKHEFRCKEDQLVYEMYSSPEVFKDAPVSLQLVGMKLEEEAVIGMTEIVSKIVAEHAK</sequence>
<keyword evidence="9" id="KW-1185">Reference proteome</keyword>
<dbReference type="Gene3D" id="3.90.1300.10">
    <property type="entry name" value="Amidase signature (AS) domain"/>
    <property type="match status" value="1"/>
</dbReference>
<dbReference type="InParanoid" id="A0A165GZA3"/>
<evidence type="ECO:0000256" key="1">
    <source>
        <dbReference type="ARBA" id="ARBA00001311"/>
    </source>
</evidence>
<reference evidence="8 9" key="1">
    <citation type="journal article" date="2016" name="Mol. Biol. Evol.">
        <title>Comparative Genomics of Early-Diverging Mushroom-Forming Fungi Provides Insights into the Origins of Lignocellulose Decay Capabilities.</title>
        <authorList>
            <person name="Nagy L.G."/>
            <person name="Riley R."/>
            <person name="Tritt A."/>
            <person name="Adam C."/>
            <person name="Daum C."/>
            <person name="Floudas D."/>
            <person name="Sun H."/>
            <person name="Yadav J.S."/>
            <person name="Pangilinan J."/>
            <person name="Larsson K.H."/>
            <person name="Matsuura K."/>
            <person name="Barry K."/>
            <person name="Labutti K."/>
            <person name="Kuo R."/>
            <person name="Ohm R.A."/>
            <person name="Bhattacharya S.S."/>
            <person name="Shirouzu T."/>
            <person name="Yoshinaga Y."/>
            <person name="Martin F.M."/>
            <person name="Grigoriev I.V."/>
            <person name="Hibbett D.S."/>
        </authorList>
    </citation>
    <scope>NUCLEOTIDE SEQUENCE [LARGE SCALE GENOMIC DNA]</scope>
    <source>
        <strain evidence="8 9">HHB12733</strain>
    </source>
</reference>
<evidence type="ECO:0000256" key="3">
    <source>
        <dbReference type="ARBA" id="ARBA00012922"/>
    </source>
</evidence>
<gene>
    <name evidence="8" type="ORF">CALCODRAFT_516602</name>
</gene>
<evidence type="ECO:0000313" key="8">
    <source>
        <dbReference type="EMBL" id="KZT58671.1"/>
    </source>
</evidence>
<evidence type="ECO:0000256" key="6">
    <source>
        <dbReference type="PIRSR" id="PIRSR001221-2"/>
    </source>
</evidence>
<feature type="binding site" evidence="6">
    <location>
        <position position="180"/>
    </location>
    <ligand>
        <name>substrate</name>
    </ligand>
</feature>
<feature type="binding site" evidence="6">
    <location>
        <begin position="227"/>
        <end position="230"/>
    </location>
    <ligand>
        <name>substrate</name>
    </ligand>
</feature>
<dbReference type="SUPFAM" id="SSF75304">
    <property type="entry name" value="Amidase signature (AS) enzymes"/>
    <property type="match status" value="1"/>
</dbReference>
<dbReference type="PANTHER" id="PTHR46072">
    <property type="entry name" value="AMIDASE-RELATED-RELATED"/>
    <property type="match status" value="1"/>
</dbReference>
<comment type="catalytic activity">
    <reaction evidence="1">
        <text>a monocarboxylic acid amide + H2O = a monocarboxylate + NH4(+)</text>
        <dbReference type="Rhea" id="RHEA:12020"/>
        <dbReference type="ChEBI" id="CHEBI:15377"/>
        <dbReference type="ChEBI" id="CHEBI:28938"/>
        <dbReference type="ChEBI" id="CHEBI:35757"/>
        <dbReference type="ChEBI" id="CHEBI:83628"/>
        <dbReference type="EC" id="3.5.1.4"/>
    </reaction>
</comment>
<evidence type="ECO:0000256" key="5">
    <source>
        <dbReference type="PIRSR" id="PIRSR001221-1"/>
    </source>
</evidence>
<organism evidence="8 9">
    <name type="scientific">Calocera cornea HHB12733</name>
    <dbReference type="NCBI Taxonomy" id="1353952"/>
    <lineage>
        <taxon>Eukaryota</taxon>
        <taxon>Fungi</taxon>
        <taxon>Dikarya</taxon>
        <taxon>Basidiomycota</taxon>
        <taxon>Agaricomycotina</taxon>
        <taxon>Dacrymycetes</taxon>
        <taxon>Dacrymycetales</taxon>
        <taxon>Dacrymycetaceae</taxon>
        <taxon>Calocera</taxon>
    </lineage>
</organism>
<dbReference type="PIRSF" id="PIRSF001221">
    <property type="entry name" value="Amidase_fungi"/>
    <property type="match status" value="1"/>
</dbReference>
<name>A0A165GZA3_9BASI</name>
<comment type="similarity">
    <text evidence="2">Belongs to the amidase family.</text>
</comment>
<dbReference type="PROSITE" id="PS00571">
    <property type="entry name" value="AMIDASES"/>
    <property type="match status" value="1"/>
</dbReference>
<feature type="active site" description="Acyl-ester intermediate" evidence="5">
    <location>
        <position position="230"/>
    </location>
</feature>
<dbReference type="InterPro" id="IPR020556">
    <property type="entry name" value="Amidase_CS"/>
</dbReference>
<dbReference type="OrthoDB" id="6428749at2759"/>
<dbReference type="GO" id="GO:0004040">
    <property type="term" value="F:amidase activity"/>
    <property type="evidence" value="ECO:0007669"/>
    <property type="project" value="UniProtKB-EC"/>
</dbReference>
<dbReference type="AlphaFoldDB" id="A0A165GZA3"/>
<proteinExistence type="inferred from homology"/>
<feature type="active site" description="Charge relay system" evidence="5">
    <location>
        <position position="131"/>
    </location>
</feature>
<dbReference type="InterPro" id="IPR036928">
    <property type="entry name" value="AS_sf"/>
</dbReference>
<accession>A0A165GZA3</accession>
<dbReference type="PANTHER" id="PTHR46072:SF2">
    <property type="entry name" value="AMIDASE (EUROFUNG)"/>
    <property type="match status" value="1"/>
</dbReference>
<evidence type="ECO:0000256" key="2">
    <source>
        <dbReference type="ARBA" id="ARBA00009199"/>
    </source>
</evidence>
<dbReference type="InterPro" id="IPR023631">
    <property type="entry name" value="Amidase_dom"/>
</dbReference>
<protein>
    <recommendedName>
        <fullName evidence="3">amidase</fullName>
        <ecNumber evidence="3">3.5.1.4</ecNumber>
    </recommendedName>
</protein>
<dbReference type="Pfam" id="PF01425">
    <property type="entry name" value="Amidase"/>
    <property type="match status" value="1"/>
</dbReference>
<keyword evidence="4" id="KW-0378">Hydrolase</keyword>
<evidence type="ECO:0000256" key="4">
    <source>
        <dbReference type="ARBA" id="ARBA00022801"/>
    </source>
</evidence>
<evidence type="ECO:0000313" key="9">
    <source>
        <dbReference type="Proteomes" id="UP000076842"/>
    </source>
</evidence>